<keyword evidence="1" id="KW-0812">Transmembrane</keyword>
<gene>
    <name evidence="2" type="ORF">DPX16_12552</name>
</gene>
<dbReference type="Proteomes" id="UP000281406">
    <property type="component" value="Unassembled WGS sequence"/>
</dbReference>
<dbReference type="AlphaFoldDB" id="A0A3N0YKI2"/>
<organism evidence="2 3">
    <name type="scientific">Anabarilius grahami</name>
    <name type="common">Kanglang fish</name>
    <name type="synonym">Barilius grahami</name>
    <dbReference type="NCBI Taxonomy" id="495550"/>
    <lineage>
        <taxon>Eukaryota</taxon>
        <taxon>Metazoa</taxon>
        <taxon>Chordata</taxon>
        <taxon>Craniata</taxon>
        <taxon>Vertebrata</taxon>
        <taxon>Euteleostomi</taxon>
        <taxon>Actinopterygii</taxon>
        <taxon>Neopterygii</taxon>
        <taxon>Teleostei</taxon>
        <taxon>Ostariophysi</taxon>
        <taxon>Cypriniformes</taxon>
        <taxon>Xenocyprididae</taxon>
        <taxon>Xenocypridinae</taxon>
        <taxon>Xenocypridinae incertae sedis</taxon>
        <taxon>Anabarilius</taxon>
    </lineage>
</organism>
<dbReference type="PANTHER" id="PTHR15305:SF0">
    <property type="entry name" value="MELANOMA ANTIGEN RECOGNIZED BY T-CELLS 1"/>
    <property type="match status" value="1"/>
</dbReference>
<keyword evidence="1" id="KW-1133">Transmembrane helix</keyword>
<evidence type="ECO:0000256" key="1">
    <source>
        <dbReference type="SAM" id="Phobius"/>
    </source>
</evidence>
<name>A0A3N0YKI2_ANAGA</name>
<reference evidence="2 3" key="1">
    <citation type="submission" date="2018-10" db="EMBL/GenBank/DDBJ databases">
        <title>Genome assembly for a Yunnan-Guizhou Plateau 3E fish, Anabarilius grahami (Regan), and its evolutionary and genetic applications.</title>
        <authorList>
            <person name="Jiang W."/>
        </authorList>
    </citation>
    <scope>NUCLEOTIDE SEQUENCE [LARGE SCALE GENOMIC DNA]</scope>
    <source>
        <strain evidence="2">AG-KIZ</strain>
        <tissue evidence="2">Muscle</tissue>
    </source>
</reference>
<keyword evidence="3" id="KW-1185">Reference proteome</keyword>
<feature type="transmembrane region" description="Helical" evidence="1">
    <location>
        <begin position="32"/>
        <end position="53"/>
    </location>
</feature>
<protein>
    <submittedName>
        <fullName evidence="2">Melanoma antigen recognized by T-cells 1</fullName>
    </submittedName>
</protein>
<evidence type="ECO:0000313" key="2">
    <source>
        <dbReference type="EMBL" id="ROL46659.1"/>
    </source>
</evidence>
<dbReference type="InterPro" id="IPR029242">
    <property type="entry name" value="MLANA"/>
</dbReference>
<comment type="caution">
    <text evidence="2">The sequence shown here is derived from an EMBL/GenBank/DDBJ whole genome shotgun (WGS) entry which is preliminary data.</text>
</comment>
<accession>A0A3N0YKI2</accession>
<proteinExistence type="predicted"/>
<keyword evidence="1" id="KW-0472">Membrane</keyword>
<dbReference type="GO" id="GO:0042470">
    <property type="term" value="C:melanosome"/>
    <property type="evidence" value="ECO:0007669"/>
    <property type="project" value="InterPro"/>
</dbReference>
<evidence type="ECO:0000313" key="3">
    <source>
        <dbReference type="Proteomes" id="UP000281406"/>
    </source>
</evidence>
<dbReference type="EMBL" id="RJVU01037189">
    <property type="protein sequence ID" value="ROL46659.1"/>
    <property type="molecule type" value="Genomic_DNA"/>
</dbReference>
<dbReference type="Pfam" id="PF14991">
    <property type="entry name" value="MLANA"/>
    <property type="match status" value="1"/>
</dbReference>
<dbReference type="OrthoDB" id="9946040at2759"/>
<sequence>MSYGGSGSVSRGEFSVHFSSRRGAGFIRAEEAAGIALLAVILTALLILGCWYYRRRGGYKMIRSGRSNGQSWREMMRTGQHSESGSGEENKVALNEFSNLQPAIPNAPPAYEKIVSGLSPPPYSP</sequence>
<dbReference type="PANTHER" id="PTHR15305">
    <property type="entry name" value="MELANOMA ANTIGEN RECOGNIZED BY T-CELLS 1"/>
    <property type="match status" value="1"/>
</dbReference>